<dbReference type="KEGG" id="sbf:JCM31447_24470"/>
<dbReference type="InterPro" id="IPR051599">
    <property type="entry name" value="Cell_Envelope_Assoc"/>
</dbReference>
<dbReference type="InterPro" id="IPR014729">
    <property type="entry name" value="Rossmann-like_a/b/a_fold"/>
</dbReference>
<evidence type="ECO:0000313" key="3">
    <source>
        <dbReference type="Proteomes" id="UP000291236"/>
    </source>
</evidence>
<keyword evidence="3" id="KW-1185">Reference proteome</keyword>
<dbReference type="CDD" id="cd06259">
    <property type="entry name" value="YdcF-like"/>
    <property type="match status" value="1"/>
</dbReference>
<dbReference type="PANTHER" id="PTHR30336:SF20">
    <property type="entry name" value="DUF218 DOMAIN-CONTAINING PROTEIN"/>
    <property type="match status" value="1"/>
</dbReference>
<organism evidence="2 3">
    <name type="scientific">Fluviispira sanaruensis</name>
    <dbReference type="NCBI Taxonomy" id="2493639"/>
    <lineage>
        <taxon>Bacteria</taxon>
        <taxon>Pseudomonadati</taxon>
        <taxon>Bdellovibrionota</taxon>
        <taxon>Oligoflexia</taxon>
        <taxon>Silvanigrellales</taxon>
        <taxon>Silvanigrellaceae</taxon>
        <taxon>Fluviispira</taxon>
    </lineage>
</organism>
<dbReference type="GO" id="GO:0005886">
    <property type="term" value="C:plasma membrane"/>
    <property type="evidence" value="ECO:0007669"/>
    <property type="project" value="TreeGrafter"/>
</dbReference>
<feature type="domain" description="DUF218" evidence="1">
    <location>
        <begin position="31"/>
        <end position="134"/>
    </location>
</feature>
<gene>
    <name evidence="2" type="ORF">JCM31447_24470</name>
</gene>
<reference evidence="2 3" key="1">
    <citation type="submission" date="2018-12" db="EMBL/GenBank/DDBJ databases">
        <title>Rubrispira sanarue gen. nov., sp., nov., a member of the order Silvanigrellales, isolated from a brackish lake in Hamamatsu Japan.</title>
        <authorList>
            <person name="Maejima Y."/>
            <person name="Iino T."/>
            <person name="Muraguchi Y."/>
            <person name="Fukuda K."/>
            <person name="Nojiri H."/>
            <person name="Ohkuma M."/>
            <person name="Moriuchi R."/>
            <person name="Dohra H."/>
            <person name="Kimbara K."/>
            <person name="Shintani M."/>
        </authorList>
    </citation>
    <scope>NUCLEOTIDE SEQUENCE [LARGE SCALE GENOMIC DNA]</scope>
    <source>
        <strain evidence="2 3">RF1110005</strain>
    </source>
</reference>
<proteinExistence type="predicted"/>
<dbReference type="Proteomes" id="UP000291236">
    <property type="component" value="Chromosome"/>
</dbReference>
<dbReference type="OrthoDB" id="2216870at2"/>
<dbReference type="Pfam" id="PF02698">
    <property type="entry name" value="DUF218"/>
    <property type="match status" value="1"/>
</dbReference>
<accession>A0A4P2VKZ0</accession>
<dbReference type="InterPro" id="IPR003848">
    <property type="entry name" value="DUF218"/>
</dbReference>
<name>A0A4P2VKZ0_FLUSA</name>
<evidence type="ECO:0000313" key="2">
    <source>
        <dbReference type="EMBL" id="BBH53993.1"/>
    </source>
</evidence>
<protein>
    <submittedName>
        <fullName evidence="2">YdcF family protein</fullName>
    </submittedName>
</protein>
<dbReference type="Gene3D" id="3.40.50.620">
    <property type="entry name" value="HUPs"/>
    <property type="match status" value="1"/>
</dbReference>
<dbReference type="EMBL" id="AP019368">
    <property type="protein sequence ID" value="BBH53993.1"/>
    <property type="molecule type" value="Genomic_DNA"/>
</dbReference>
<evidence type="ECO:0000259" key="1">
    <source>
        <dbReference type="Pfam" id="PF02698"/>
    </source>
</evidence>
<dbReference type="RefSeq" id="WP_130610941.1">
    <property type="nucleotide sequence ID" value="NZ_AP019368.1"/>
</dbReference>
<dbReference type="PANTHER" id="PTHR30336">
    <property type="entry name" value="INNER MEMBRANE PROTEIN, PROBABLE PERMEASE"/>
    <property type="match status" value="1"/>
</dbReference>
<dbReference type="AlphaFoldDB" id="A0A4P2VKZ0"/>
<sequence>MNDINETSVLQKAKILWDFLCAGKSRTQCDLIVACGSYDLRVCDYACSLIKEGYAEKLVFSGNTRNWTKYLWNKTEAEIFYNRALEHKLPSKKIFREERATNLAENILFSTQQFPDAKNILFLTKANTVRRLGLSIPIQNPNISYNVDAPEYEFPWGVSNAVGIFGLIDEMVGDLHRIIEYPKLGYQLECIVPNEVLDAWEYLISKKFDRHLLIEKKY</sequence>